<keyword evidence="9" id="KW-0808">Transferase</keyword>
<dbReference type="EMBL" id="LNYC01000073">
    <property type="protein sequence ID" value="KTC97090.1"/>
    <property type="molecule type" value="Genomic_DNA"/>
</dbReference>
<keyword evidence="5 9" id="KW-0812">Transmembrane</keyword>
<dbReference type="GO" id="GO:0032259">
    <property type="term" value="P:methylation"/>
    <property type="evidence" value="ECO:0007669"/>
    <property type="project" value="UniProtKB-KW"/>
</dbReference>
<dbReference type="OrthoDB" id="9789291at2"/>
<comment type="function">
    <text evidence="9">Plays an essential role in type IV pili and type II pseudopili formation by proteolytically removing the leader sequence from substrate proteins and subsequently monomethylating the alpha-amino group of the newly exposed N-terminal phenylalanine.</text>
</comment>
<sequence>MFAQLLQQYPVFCVILSGVIALITGSFLNLLVWRLPQMLEARTRAECEMLCGLPETSRKTLNLFTPRSFCPHCATTIPAYWNIPLLGFLLLRGRCFACKTPISWRYPLLELATLLLVLAALYAFGFSLKGLFAAGFLVILLALTVIDIEHQLLPDCLTLLLLWAGLIANLNGLFVPLQTAVCSAAGGYLALWSIAGLYRFFRHREGLGGGDIKLFAALGAWFGWMQLQLILMLAAFTGAVFGMLWLKLSRKPEGTPIPFGPFLAAAGTASLFSGDQLLKMYWQFFNYF</sequence>
<keyword evidence="6" id="KW-1133">Transmembrane helix</keyword>
<name>A0A0W0TNB4_9GAMM</name>
<dbReference type="InterPro" id="IPR014032">
    <property type="entry name" value="Peptidase_A24A_bac"/>
</dbReference>
<accession>A0A0W0TNB4</accession>
<dbReference type="AlphaFoldDB" id="A0A0W0TNB4"/>
<dbReference type="GO" id="GO:0004190">
    <property type="term" value="F:aspartic-type endopeptidase activity"/>
    <property type="evidence" value="ECO:0007669"/>
    <property type="project" value="UniProtKB-EC"/>
</dbReference>
<comment type="similarity">
    <text evidence="2 8">Belongs to the peptidase A24 family.</text>
</comment>
<dbReference type="STRING" id="45065.Lgee_2061"/>
<evidence type="ECO:0000259" key="10">
    <source>
        <dbReference type="Pfam" id="PF01478"/>
    </source>
</evidence>
<gene>
    <name evidence="12" type="ORF">Lgee_2061</name>
</gene>
<evidence type="ECO:0000256" key="2">
    <source>
        <dbReference type="ARBA" id="ARBA00005801"/>
    </source>
</evidence>
<feature type="domain" description="Prepilin peptidase A24 N-terminal" evidence="11">
    <location>
        <begin position="19"/>
        <end position="124"/>
    </location>
</feature>
<keyword evidence="9" id="KW-0511">Multifunctional enzyme</keyword>
<dbReference type="Pfam" id="PF01478">
    <property type="entry name" value="Peptidase_A24"/>
    <property type="match status" value="1"/>
</dbReference>
<comment type="caution">
    <text evidence="12">The sequence shown here is derived from an EMBL/GenBank/DDBJ whole genome shotgun (WGS) entry which is preliminary data.</text>
</comment>
<keyword evidence="9" id="KW-0489">Methyltransferase</keyword>
<dbReference type="InterPro" id="IPR010627">
    <property type="entry name" value="Prepilin_pept_A24_N"/>
</dbReference>
<dbReference type="RefSeq" id="WP_028387373.1">
    <property type="nucleotide sequence ID" value="NZ_CAAAHN010000004.1"/>
</dbReference>
<dbReference type="Pfam" id="PF06750">
    <property type="entry name" value="A24_N_bact"/>
    <property type="match status" value="1"/>
</dbReference>
<keyword evidence="7" id="KW-0472">Membrane</keyword>
<keyword evidence="9" id="KW-0378">Hydrolase</keyword>
<dbReference type="InterPro" id="IPR050882">
    <property type="entry name" value="Prepilin_peptidase/N-MTase"/>
</dbReference>
<dbReference type="PANTHER" id="PTHR30487">
    <property type="entry name" value="TYPE 4 PREPILIN-LIKE PROTEINS LEADER PEPTIDE-PROCESSING ENZYME"/>
    <property type="match status" value="1"/>
</dbReference>
<dbReference type="PANTHER" id="PTHR30487:SF0">
    <property type="entry name" value="PREPILIN LEADER PEPTIDASE_N-METHYLTRANSFERASE-RELATED"/>
    <property type="match status" value="1"/>
</dbReference>
<evidence type="ECO:0000259" key="11">
    <source>
        <dbReference type="Pfam" id="PF06750"/>
    </source>
</evidence>
<dbReference type="GO" id="GO:0008168">
    <property type="term" value="F:methyltransferase activity"/>
    <property type="evidence" value="ECO:0007669"/>
    <property type="project" value="UniProtKB-KW"/>
</dbReference>
<keyword evidence="13" id="KW-1185">Reference proteome</keyword>
<dbReference type="PATRIC" id="fig|45065.4.peg.2237"/>
<dbReference type="EC" id="3.4.23.43" evidence="9"/>
<evidence type="ECO:0000313" key="13">
    <source>
        <dbReference type="Proteomes" id="UP000054785"/>
    </source>
</evidence>
<evidence type="ECO:0000256" key="5">
    <source>
        <dbReference type="ARBA" id="ARBA00022692"/>
    </source>
</evidence>
<dbReference type="Proteomes" id="UP000054785">
    <property type="component" value="Unassembled WGS sequence"/>
</dbReference>
<evidence type="ECO:0000256" key="3">
    <source>
        <dbReference type="ARBA" id="ARBA00022475"/>
    </source>
</evidence>
<dbReference type="EC" id="2.1.1.-" evidence="9"/>
<dbReference type="GO" id="GO:0006465">
    <property type="term" value="P:signal peptide processing"/>
    <property type="evidence" value="ECO:0007669"/>
    <property type="project" value="TreeGrafter"/>
</dbReference>
<dbReference type="InterPro" id="IPR000045">
    <property type="entry name" value="Prepilin_IV_endopep_pep"/>
</dbReference>
<proteinExistence type="inferred from homology"/>
<dbReference type="GO" id="GO:0005886">
    <property type="term" value="C:plasma membrane"/>
    <property type="evidence" value="ECO:0007669"/>
    <property type="project" value="UniProtKB-SubCell"/>
</dbReference>
<keyword evidence="9" id="KW-0645">Protease</keyword>
<keyword evidence="4" id="KW-0997">Cell inner membrane</keyword>
<evidence type="ECO:0000313" key="12">
    <source>
        <dbReference type="EMBL" id="KTC97090.1"/>
    </source>
</evidence>
<evidence type="ECO:0000256" key="8">
    <source>
        <dbReference type="RuleBase" id="RU003793"/>
    </source>
</evidence>
<evidence type="ECO:0000256" key="6">
    <source>
        <dbReference type="ARBA" id="ARBA00022989"/>
    </source>
</evidence>
<evidence type="ECO:0000256" key="9">
    <source>
        <dbReference type="RuleBase" id="RU003794"/>
    </source>
</evidence>
<protein>
    <recommendedName>
        <fullName evidence="9">Prepilin leader peptidase/N-methyltransferase</fullName>
        <ecNumber evidence="9">2.1.1.-</ecNumber>
        <ecNumber evidence="9">3.4.23.43</ecNumber>
    </recommendedName>
</protein>
<dbReference type="PRINTS" id="PR00864">
    <property type="entry name" value="PREPILNPTASE"/>
</dbReference>
<comment type="subcellular location">
    <subcellularLocation>
        <location evidence="1">Cell inner membrane</location>
        <topology evidence="1">Multi-pass membrane protein</topology>
    </subcellularLocation>
    <subcellularLocation>
        <location evidence="9">Cell membrane</location>
        <topology evidence="9">Multi-pass membrane protein</topology>
    </subcellularLocation>
</comment>
<feature type="domain" description="Prepilin type IV endopeptidase peptidase" evidence="10">
    <location>
        <begin position="136"/>
        <end position="242"/>
    </location>
</feature>
<evidence type="ECO:0000256" key="7">
    <source>
        <dbReference type="ARBA" id="ARBA00023136"/>
    </source>
</evidence>
<evidence type="ECO:0000256" key="1">
    <source>
        <dbReference type="ARBA" id="ARBA00004429"/>
    </source>
</evidence>
<reference evidence="12 13" key="1">
    <citation type="submission" date="2015-11" db="EMBL/GenBank/DDBJ databases">
        <title>Genomic analysis of 38 Legionella species identifies large and diverse effector repertoires.</title>
        <authorList>
            <person name="Burstein D."/>
            <person name="Amaro F."/>
            <person name="Zusman T."/>
            <person name="Lifshitz Z."/>
            <person name="Cohen O."/>
            <person name="Gilbert J.A."/>
            <person name="Pupko T."/>
            <person name="Shuman H.A."/>
            <person name="Segal G."/>
        </authorList>
    </citation>
    <scope>NUCLEOTIDE SEQUENCE [LARGE SCALE GENOMIC DNA]</scope>
    <source>
        <strain evidence="12 13">ATCC 49504</strain>
    </source>
</reference>
<evidence type="ECO:0000256" key="4">
    <source>
        <dbReference type="ARBA" id="ARBA00022519"/>
    </source>
</evidence>
<keyword evidence="3" id="KW-1003">Cell membrane</keyword>
<comment type="catalytic activity">
    <reaction evidence="9">
        <text>Typically cleaves a -Gly-|-Phe- bond to release an N-terminal, basic peptide of 5-8 residues from type IV prepilin, and then N-methylates the new N-terminal amino group, the methyl donor being S-adenosyl-L-methionine.</text>
        <dbReference type="EC" id="3.4.23.43"/>
    </reaction>
</comment>
<organism evidence="12 13">
    <name type="scientific">Legionella geestiana</name>
    <dbReference type="NCBI Taxonomy" id="45065"/>
    <lineage>
        <taxon>Bacteria</taxon>
        <taxon>Pseudomonadati</taxon>
        <taxon>Pseudomonadota</taxon>
        <taxon>Gammaproteobacteria</taxon>
        <taxon>Legionellales</taxon>
        <taxon>Legionellaceae</taxon>
        <taxon>Legionella</taxon>
    </lineage>
</organism>
<dbReference type="Gene3D" id="1.20.120.1220">
    <property type="match status" value="1"/>
</dbReference>